<feature type="transmembrane region" description="Helical" evidence="1">
    <location>
        <begin position="137"/>
        <end position="159"/>
    </location>
</feature>
<feature type="transmembrane region" description="Helical" evidence="1">
    <location>
        <begin position="106"/>
        <end position="125"/>
    </location>
</feature>
<evidence type="ECO:0000313" key="3">
    <source>
        <dbReference type="Proteomes" id="UP001142153"/>
    </source>
</evidence>
<reference evidence="2" key="1">
    <citation type="submission" date="2022-12" db="EMBL/GenBank/DDBJ databases">
        <authorList>
            <person name="Deng Y."/>
            <person name="Zhang Y.-Q."/>
        </authorList>
    </citation>
    <scope>NUCLEOTIDE SEQUENCE</scope>
    <source>
        <strain evidence="2">CPCC 205372</strain>
    </source>
</reference>
<feature type="transmembrane region" description="Helical" evidence="1">
    <location>
        <begin position="26"/>
        <end position="47"/>
    </location>
</feature>
<comment type="caution">
    <text evidence="2">The sequence shown here is derived from an EMBL/GenBank/DDBJ whole genome shotgun (WGS) entry which is preliminary data.</text>
</comment>
<accession>A0ABT4PUQ8</accession>
<keyword evidence="1" id="KW-0472">Membrane</keyword>
<evidence type="ECO:0000256" key="1">
    <source>
        <dbReference type="SAM" id="Phobius"/>
    </source>
</evidence>
<dbReference type="Proteomes" id="UP001142153">
    <property type="component" value="Unassembled WGS sequence"/>
</dbReference>
<evidence type="ECO:0000313" key="2">
    <source>
        <dbReference type="EMBL" id="MCZ8380303.1"/>
    </source>
</evidence>
<organism evidence="2 3">
    <name type="scientific">Mycobacterium hippophais</name>
    <dbReference type="NCBI Taxonomy" id="3016340"/>
    <lineage>
        <taxon>Bacteria</taxon>
        <taxon>Bacillati</taxon>
        <taxon>Actinomycetota</taxon>
        <taxon>Actinomycetes</taxon>
        <taxon>Mycobacteriales</taxon>
        <taxon>Mycobacteriaceae</taxon>
        <taxon>Mycobacterium</taxon>
    </lineage>
</organism>
<keyword evidence="1" id="KW-1133">Transmembrane helix</keyword>
<feature type="transmembrane region" description="Helical" evidence="1">
    <location>
        <begin position="53"/>
        <end position="76"/>
    </location>
</feature>
<proteinExistence type="predicted"/>
<name>A0ABT4PUQ8_9MYCO</name>
<dbReference type="RefSeq" id="WP_269894945.1">
    <property type="nucleotide sequence ID" value="NZ_JAPZPY010000006.1"/>
</dbReference>
<gene>
    <name evidence="2" type="ORF">O6P37_15645</name>
</gene>
<sequence>MSRPGAERPDLPDGWAGTTGGIRERLAIAGTLTIAAVSCATAVAAALGGNAVATRYCLLFALPMALVAALGAAIGFRSVELPAALRTVDERGGVPATEIRCSEVQFALLVSLTACCAAFCLMAAVEVFVRQRHGGPAAATALLAAGGLSFGSFGAAVALGRIRRGGVTLSGRGIAHRGWSFESRLEWPAVAGITPAFNGHPTILVIGYTNADWDRRYTTRLWRIDRLPPVPMIEVDCRRFDLDPRVLYGYLRAYVESADVRSELGTEAALTRARNVL</sequence>
<evidence type="ECO:0008006" key="4">
    <source>
        <dbReference type="Google" id="ProtNLM"/>
    </source>
</evidence>
<keyword evidence="3" id="KW-1185">Reference proteome</keyword>
<protein>
    <recommendedName>
        <fullName evidence="4">Integral membrane protein</fullName>
    </recommendedName>
</protein>
<keyword evidence="1" id="KW-0812">Transmembrane</keyword>
<dbReference type="EMBL" id="JAPZPY010000006">
    <property type="protein sequence ID" value="MCZ8380303.1"/>
    <property type="molecule type" value="Genomic_DNA"/>
</dbReference>